<feature type="transmembrane region" description="Helical" evidence="2">
    <location>
        <begin position="215"/>
        <end position="237"/>
    </location>
</feature>
<organism evidence="3 4">
    <name type="scientific">Penicillium steckii</name>
    <dbReference type="NCBI Taxonomy" id="303698"/>
    <lineage>
        <taxon>Eukaryota</taxon>
        <taxon>Fungi</taxon>
        <taxon>Dikarya</taxon>
        <taxon>Ascomycota</taxon>
        <taxon>Pezizomycotina</taxon>
        <taxon>Eurotiomycetes</taxon>
        <taxon>Eurotiomycetidae</taxon>
        <taxon>Eurotiales</taxon>
        <taxon>Aspergillaceae</taxon>
        <taxon>Penicillium</taxon>
    </lineage>
</organism>
<feature type="region of interest" description="Disordered" evidence="1">
    <location>
        <begin position="175"/>
        <end position="209"/>
    </location>
</feature>
<gene>
    <name evidence="3" type="ORF">PENSTE_c002G09065</name>
</gene>
<sequence>MLVDTTPSVTQVPIALTTTFTPPQDCLSDLWMLQSKWNGNFTQYANLGPDNTAKCMPSGWITQSYFSPGLVCPDGYSTSRMSVADGETRATCCPVYTQSGYNWDFIPRPDYDDWKPWHTMNACYDNYTTDIPNLIFTQTNLNTASTGTQRVDMTGGSNGINGFGVQLRWRETDISTASSTGSGSAATNTEAQTTGESQGSSGTSKSSGLSTGAKVGIGIGCAVAGILIILFAIFMFLRSRRLGRQKESQSSTSKHEGVRNTRSPAELLGSALTPHHELETASQEKDEFSRGVHVNSQPRTYVELESPAESRR</sequence>
<proteinExistence type="predicted"/>
<dbReference type="Proteomes" id="UP000191285">
    <property type="component" value="Unassembled WGS sequence"/>
</dbReference>
<protein>
    <submittedName>
        <fullName evidence="3">Uncharacterized protein</fullName>
    </submittedName>
</protein>
<accession>A0A1V6TVW3</accession>
<keyword evidence="2" id="KW-0472">Membrane</keyword>
<dbReference type="EMBL" id="MLKD01000002">
    <property type="protein sequence ID" value="OQE29703.1"/>
    <property type="molecule type" value="Genomic_DNA"/>
</dbReference>
<keyword evidence="2" id="KW-0812">Transmembrane</keyword>
<dbReference type="OrthoDB" id="4770059at2759"/>
<name>A0A1V6TVW3_9EURO</name>
<evidence type="ECO:0000313" key="4">
    <source>
        <dbReference type="Proteomes" id="UP000191285"/>
    </source>
</evidence>
<dbReference type="STRING" id="303698.A0A1V6TVW3"/>
<dbReference type="AlphaFoldDB" id="A0A1V6TVW3"/>
<evidence type="ECO:0000256" key="1">
    <source>
        <dbReference type="SAM" id="MobiDB-lite"/>
    </source>
</evidence>
<feature type="compositionally biased region" description="Basic and acidic residues" evidence="1">
    <location>
        <begin position="274"/>
        <end position="290"/>
    </location>
</feature>
<reference evidence="4" key="1">
    <citation type="journal article" date="2017" name="Nat. Microbiol.">
        <title>Global analysis of biosynthetic gene clusters reveals vast potential of secondary metabolite production in Penicillium species.</title>
        <authorList>
            <person name="Nielsen J.C."/>
            <person name="Grijseels S."/>
            <person name="Prigent S."/>
            <person name="Ji B."/>
            <person name="Dainat J."/>
            <person name="Nielsen K.F."/>
            <person name="Frisvad J.C."/>
            <person name="Workman M."/>
            <person name="Nielsen J."/>
        </authorList>
    </citation>
    <scope>NUCLEOTIDE SEQUENCE [LARGE SCALE GENOMIC DNA]</scope>
    <source>
        <strain evidence="4">IBT 24891</strain>
    </source>
</reference>
<evidence type="ECO:0000256" key="2">
    <source>
        <dbReference type="SAM" id="Phobius"/>
    </source>
</evidence>
<keyword evidence="4" id="KW-1185">Reference proteome</keyword>
<keyword evidence="2" id="KW-1133">Transmembrane helix</keyword>
<feature type="region of interest" description="Disordered" evidence="1">
    <location>
        <begin position="244"/>
        <end position="312"/>
    </location>
</feature>
<evidence type="ECO:0000313" key="3">
    <source>
        <dbReference type="EMBL" id="OQE29703.1"/>
    </source>
</evidence>
<comment type="caution">
    <text evidence="3">The sequence shown here is derived from an EMBL/GenBank/DDBJ whole genome shotgun (WGS) entry which is preliminary data.</text>
</comment>